<reference evidence="3 4" key="1">
    <citation type="submission" date="2016-10" db="EMBL/GenBank/DDBJ databases">
        <authorList>
            <person name="de Groot N.N."/>
        </authorList>
    </citation>
    <scope>NUCLEOTIDE SEQUENCE [LARGE SCALE GENOMIC DNA]</scope>
    <source>
        <strain evidence="3 4">DSM 19886</strain>
    </source>
</reference>
<proteinExistence type="predicted"/>
<keyword evidence="1" id="KW-0812">Transmembrane</keyword>
<feature type="transmembrane region" description="Helical" evidence="1">
    <location>
        <begin position="7"/>
        <end position="28"/>
    </location>
</feature>
<dbReference type="AlphaFoldDB" id="A0A1G9RAH2"/>
<evidence type="ECO:0000313" key="3">
    <source>
        <dbReference type="EMBL" id="SDM20322.1"/>
    </source>
</evidence>
<dbReference type="Proteomes" id="UP000199440">
    <property type="component" value="Unassembled WGS sequence"/>
</dbReference>
<feature type="domain" description="TIR" evidence="2">
    <location>
        <begin position="389"/>
        <end position="521"/>
    </location>
</feature>
<dbReference type="PROSITE" id="PS50104">
    <property type="entry name" value="TIR"/>
    <property type="match status" value="1"/>
</dbReference>
<dbReference type="EMBL" id="FNGV01000006">
    <property type="protein sequence ID" value="SDM20322.1"/>
    <property type="molecule type" value="Genomic_DNA"/>
</dbReference>
<feature type="transmembrane region" description="Helical" evidence="1">
    <location>
        <begin position="358"/>
        <end position="377"/>
    </location>
</feature>
<evidence type="ECO:0000256" key="1">
    <source>
        <dbReference type="SAM" id="Phobius"/>
    </source>
</evidence>
<feature type="transmembrane region" description="Helical" evidence="1">
    <location>
        <begin position="329"/>
        <end position="352"/>
    </location>
</feature>
<protein>
    <submittedName>
        <fullName evidence="3">Sensor domain CHASE2-containing protein</fullName>
    </submittedName>
</protein>
<dbReference type="OrthoDB" id="1454815at2"/>
<dbReference type="Gene3D" id="3.40.50.10140">
    <property type="entry name" value="Toll/interleukin-1 receptor homology (TIR) domain"/>
    <property type="match status" value="1"/>
</dbReference>
<evidence type="ECO:0000313" key="4">
    <source>
        <dbReference type="Proteomes" id="UP000199440"/>
    </source>
</evidence>
<dbReference type="SMART" id="SM00255">
    <property type="entry name" value="TIR"/>
    <property type="match status" value="1"/>
</dbReference>
<feature type="transmembrane region" description="Helical" evidence="1">
    <location>
        <begin position="296"/>
        <end position="317"/>
    </location>
</feature>
<dbReference type="SUPFAM" id="SSF52200">
    <property type="entry name" value="Toll/Interleukin receptor TIR domain"/>
    <property type="match status" value="1"/>
</dbReference>
<keyword evidence="1" id="KW-1133">Transmembrane helix</keyword>
<dbReference type="Pfam" id="PF13676">
    <property type="entry name" value="TIR_2"/>
    <property type="match status" value="1"/>
</dbReference>
<evidence type="ECO:0000259" key="2">
    <source>
        <dbReference type="PROSITE" id="PS50104"/>
    </source>
</evidence>
<name>A0A1G9RAH2_9FLAO</name>
<dbReference type="RefSeq" id="WP_089889962.1">
    <property type="nucleotide sequence ID" value="NZ_FNGV01000006.1"/>
</dbReference>
<dbReference type="InterPro" id="IPR035897">
    <property type="entry name" value="Toll_tir_struct_dom_sf"/>
</dbReference>
<dbReference type="InterPro" id="IPR000157">
    <property type="entry name" value="TIR_dom"/>
</dbReference>
<gene>
    <name evidence="3" type="ORF">SAMN04488514_10658</name>
</gene>
<accession>A0A1G9RAH2</accession>
<keyword evidence="1" id="KW-0472">Membrane</keyword>
<organism evidence="3 4">
    <name type="scientific">Kriegella aquimaris</name>
    <dbReference type="NCBI Taxonomy" id="192904"/>
    <lineage>
        <taxon>Bacteria</taxon>
        <taxon>Pseudomonadati</taxon>
        <taxon>Bacteroidota</taxon>
        <taxon>Flavobacteriia</taxon>
        <taxon>Flavobacteriales</taxon>
        <taxon>Flavobacteriaceae</taxon>
        <taxon>Kriegella</taxon>
    </lineage>
</organism>
<dbReference type="GO" id="GO:0007165">
    <property type="term" value="P:signal transduction"/>
    <property type="evidence" value="ECO:0007669"/>
    <property type="project" value="InterPro"/>
</dbReference>
<sequence length="522" mass="59730">MTTLKRLAVYLLIFVVILSAVATLTNFWQSLDYYVYRTFYLDRSEQIEFPKRIFLIDIPHHAENKTSYDRANYRKRLSNLLDTIAASKDNPRAVLLDIYFENEPQELETLKNSLKRIREKTKVYGVYDMREYEQITFEKNESSQAVDIYENYLDGFRLHSMFEERMGVLFYESELSFPREGGGYELIEAVASKVARDVNVNLKDTPPSEPRGFVLPLGNEKSIAQQTVQFLHTGDNTAGGSFSSPLTIDDNIIIIGSLAADRIAKINKTGTHLVAWALLDQLNGNTLAKQPLTQPFVYVGLILFFALFTALLFALFFKYFKRLQTKPLLIAFLSFFTSIALLLGVGAAILAMGQVIPMGLPLMAILLSAILSWRFAYKFLVTGVAEGSQKYDVFISYSRGNSDWVIKNIYEPLKAFRKPNGDKLNIFFDRDSIGIGEAFTAKYMWAIVDSRFFIPVFSEEYYGKNHCRNEMDLAYKRSVEKLITVLPVAFSYDAVPPIYTHINFMDITVNLNFIKDIEKVFE</sequence>
<dbReference type="STRING" id="192904.SAMN04488514_10658"/>
<keyword evidence="4" id="KW-1185">Reference proteome</keyword>